<dbReference type="EMBL" id="LUGH01000287">
    <property type="protein sequence ID" value="OBZ86594.1"/>
    <property type="molecule type" value="Genomic_DNA"/>
</dbReference>
<name>A0A1C7NGT6_9FUNG</name>
<dbReference type="AlphaFoldDB" id="A0A1C7NGT6"/>
<dbReference type="InterPro" id="IPR007604">
    <property type="entry name" value="CP2"/>
</dbReference>
<reference evidence="3 4" key="1">
    <citation type="submission" date="2016-03" db="EMBL/GenBank/DDBJ databases">
        <title>Choanephora cucurbitarum.</title>
        <authorList>
            <person name="Min B."/>
            <person name="Park H."/>
            <person name="Park J.-H."/>
            <person name="Shin H.-D."/>
            <person name="Choi I.-G."/>
        </authorList>
    </citation>
    <scope>NUCLEOTIDE SEQUENCE [LARGE SCALE GENOMIC DNA]</scope>
    <source>
        <strain evidence="3 4">KUS-F28377</strain>
    </source>
</reference>
<dbReference type="GO" id="GO:0000978">
    <property type="term" value="F:RNA polymerase II cis-regulatory region sequence-specific DNA binding"/>
    <property type="evidence" value="ECO:0007669"/>
    <property type="project" value="TreeGrafter"/>
</dbReference>
<dbReference type="OrthoDB" id="7680836at2759"/>
<evidence type="ECO:0000313" key="3">
    <source>
        <dbReference type="EMBL" id="OBZ86594.1"/>
    </source>
</evidence>
<gene>
    <name evidence="3" type="primary">grhl2</name>
    <name evidence="3" type="ORF">A0J61_05359</name>
</gene>
<keyword evidence="4" id="KW-1185">Reference proteome</keyword>
<dbReference type="PANTHER" id="PTHR11037">
    <property type="entry name" value="TRANSCRIPTION FACTOR CP2"/>
    <property type="match status" value="1"/>
</dbReference>
<dbReference type="Pfam" id="PF04516">
    <property type="entry name" value="CP2"/>
    <property type="match status" value="1"/>
</dbReference>
<proteinExistence type="predicted"/>
<dbReference type="GO" id="GO:0001228">
    <property type="term" value="F:DNA-binding transcription activator activity, RNA polymerase II-specific"/>
    <property type="evidence" value="ECO:0007669"/>
    <property type="project" value="TreeGrafter"/>
</dbReference>
<feature type="compositionally biased region" description="Polar residues" evidence="1">
    <location>
        <begin position="7"/>
        <end position="40"/>
    </location>
</feature>
<protein>
    <submittedName>
        <fullName evidence="3">Grainyhead-like protein 2</fullName>
    </submittedName>
</protein>
<dbReference type="GO" id="GO:0005634">
    <property type="term" value="C:nucleus"/>
    <property type="evidence" value="ECO:0007669"/>
    <property type="project" value="TreeGrafter"/>
</dbReference>
<dbReference type="STRING" id="101091.A0A1C7NGT6"/>
<sequence>MMEDNTKYSGQHSQNDLTHQQSEWSSNKNPYSQFNNRRNDTYPTLSVPTYSCYETPVVHDPCTGLPHLKQHSADNYNLNWFNPITPSSQVPTIQSLSSSKVDNDNSKASYDIVLPKRSIYQRQQQQVRDYENYLPYASQPEVNSQHTSFTQPHFVKGRILDHKFHPRYKSAHARLSPYPEQHKETGSFQTFLSPPIVTDQALMDQGPLMLADSFESRETTLNQEKNDHDSSFQFDIELHAPTAVMKKQDEQPVTYLNRGQAYLIDFTAKPSACTGTLTSTLSIAFHEPSHRQIAGNYWKYWISQQEDLNEARAIDLDRNQTTGVYNIRLISFDRIAFDWQARFGAKVYVRFSCLSTDFSRIKGVKGIPMRAVVETSATYLTMPNDLFNYKGTFQKLSMPADGYEYKERCYCKIKLFRDKGAERKNKDDKKQLAKQMDKIIASTNGNPKQHPLWPTISRSHSLTSSLTEVPSSPDITIDSMEDLNDILISAEKMIPPLLAATSVSVQRKRSLSDNQEQYRNTKAKLTNEDVEQTLYPRNLS</sequence>
<organism evidence="3 4">
    <name type="scientific">Choanephora cucurbitarum</name>
    <dbReference type="NCBI Taxonomy" id="101091"/>
    <lineage>
        <taxon>Eukaryota</taxon>
        <taxon>Fungi</taxon>
        <taxon>Fungi incertae sedis</taxon>
        <taxon>Mucoromycota</taxon>
        <taxon>Mucoromycotina</taxon>
        <taxon>Mucoromycetes</taxon>
        <taxon>Mucorales</taxon>
        <taxon>Mucorineae</taxon>
        <taxon>Choanephoraceae</taxon>
        <taxon>Choanephoroideae</taxon>
        <taxon>Choanephora</taxon>
    </lineage>
</organism>
<accession>A0A1C7NGT6</accession>
<dbReference type="InterPro" id="IPR040167">
    <property type="entry name" value="TF_CP2-like"/>
</dbReference>
<evidence type="ECO:0000256" key="1">
    <source>
        <dbReference type="SAM" id="MobiDB-lite"/>
    </source>
</evidence>
<evidence type="ECO:0000313" key="4">
    <source>
        <dbReference type="Proteomes" id="UP000093000"/>
    </source>
</evidence>
<dbReference type="PROSITE" id="PS51968">
    <property type="entry name" value="GRH_CP2_DB"/>
    <property type="match status" value="1"/>
</dbReference>
<dbReference type="PANTHER" id="PTHR11037:SF20">
    <property type="entry name" value="PROTEIN GRAINYHEAD"/>
    <property type="match status" value="1"/>
</dbReference>
<evidence type="ECO:0000259" key="2">
    <source>
        <dbReference type="PROSITE" id="PS51968"/>
    </source>
</evidence>
<dbReference type="Proteomes" id="UP000093000">
    <property type="component" value="Unassembled WGS sequence"/>
</dbReference>
<comment type="caution">
    <text evidence="3">The sequence shown here is derived from an EMBL/GenBank/DDBJ whole genome shotgun (WGS) entry which is preliminary data.</text>
</comment>
<feature type="domain" description="Grh/CP2 DB" evidence="2">
    <location>
        <begin position="230"/>
        <end position="483"/>
    </location>
</feature>
<feature type="region of interest" description="Disordered" evidence="1">
    <location>
        <begin position="519"/>
        <end position="540"/>
    </location>
</feature>
<feature type="region of interest" description="Disordered" evidence="1">
    <location>
        <begin position="1"/>
        <end position="40"/>
    </location>
</feature>
<dbReference type="InParanoid" id="A0A1C7NGT6"/>